<name>A0AA41VP98_PAPNU</name>
<evidence type="ECO:0000313" key="4">
    <source>
        <dbReference type="Proteomes" id="UP001177140"/>
    </source>
</evidence>
<gene>
    <name evidence="3" type="ORF">MKW94_020818</name>
</gene>
<organism evidence="3 4">
    <name type="scientific">Papaver nudicaule</name>
    <name type="common">Iceland poppy</name>
    <dbReference type="NCBI Taxonomy" id="74823"/>
    <lineage>
        <taxon>Eukaryota</taxon>
        <taxon>Viridiplantae</taxon>
        <taxon>Streptophyta</taxon>
        <taxon>Embryophyta</taxon>
        <taxon>Tracheophyta</taxon>
        <taxon>Spermatophyta</taxon>
        <taxon>Magnoliopsida</taxon>
        <taxon>Ranunculales</taxon>
        <taxon>Papaveraceae</taxon>
        <taxon>Papaveroideae</taxon>
        <taxon>Papaver</taxon>
    </lineage>
</organism>
<dbReference type="InterPro" id="IPR016181">
    <property type="entry name" value="Acyl_CoA_acyltransferase"/>
</dbReference>
<evidence type="ECO:0008006" key="5">
    <source>
        <dbReference type="Google" id="ProtNLM"/>
    </source>
</evidence>
<dbReference type="PANTHER" id="PTHR45910">
    <property type="entry name" value="N-ALPHA-ACETYLTRANSFERASE 20"/>
    <property type="match status" value="1"/>
</dbReference>
<dbReference type="Gene3D" id="3.40.630.30">
    <property type="match status" value="1"/>
</dbReference>
<sequence length="171" mass="20093">MTTIRNFCCNDLLDITPILMDQYNQRLKAVDTRNLKWYFHTLAMWSKYFLVAEAPGNRIMGFNVSKVGGEGCKKKCALTHIAPYIRYYRSADMIKMFVENVEVIADKIDKVYYMEMLVHADSNQKINLFERLGYTCYDEGDRLSLQKPFPRLTEYQAQMTSMVQQKIQQPE</sequence>
<evidence type="ECO:0000313" key="3">
    <source>
        <dbReference type="EMBL" id="MCL7044927.1"/>
    </source>
</evidence>
<proteinExistence type="predicted"/>
<feature type="non-terminal residue" evidence="3">
    <location>
        <position position="171"/>
    </location>
</feature>
<dbReference type="InterPro" id="IPR051646">
    <property type="entry name" value="NatB_acetyltransferase_subunit"/>
</dbReference>
<dbReference type="EMBL" id="JAJJMA010263705">
    <property type="protein sequence ID" value="MCL7044927.1"/>
    <property type="molecule type" value="Genomic_DNA"/>
</dbReference>
<dbReference type="AlphaFoldDB" id="A0AA41VP98"/>
<evidence type="ECO:0000256" key="2">
    <source>
        <dbReference type="ARBA" id="ARBA00023315"/>
    </source>
</evidence>
<accession>A0AA41VP98</accession>
<dbReference type="GO" id="GO:0004596">
    <property type="term" value="F:protein-N-terminal amino-acid acetyltransferase activity"/>
    <property type="evidence" value="ECO:0007669"/>
    <property type="project" value="TreeGrafter"/>
</dbReference>
<evidence type="ECO:0000256" key="1">
    <source>
        <dbReference type="ARBA" id="ARBA00022679"/>
    </source>
</evidence>
<protein>
    <recommendedName>
        <fullName evidence="5">N-acetyltransferase domain-containing protein</fullName>
    </recommendedName>
</protein>
<keyword evidence="1" id="KW-0808">Transferase</keyword>
<dbReference type="PANTHER" id="PTHR45910:SF1">
    <property type="entry name" value="N-ALPHA-ACETYLTRANSFERASE 20"/>
    <property type="match status" value="1"/>
</dbReference>
<keyword evidence="2" id="KW-0012">Acyltransferase</keyword>
<dbReference type="SUPFAM" id="SSF55729">
    <property type="entry name" value="Acyl-CoA N-acyltransferases (Nat)"/>
    <property type="match status" value="1"/>
</dbReference>
<dbReference type="GO" id="GO:0031416">
    <property type="term" value="C:NatB complex"/>
    <property type="evidence" value="ECO:0007669"/>
    <property type="project" value="TreeGrafter"/>
</dbReference>
<comment type="caution">
    <text evidence="3">The sequence shown here is derived from an EMBL/GenBank/DDBJ whole genome shotgun (WGS) entry which is preliminary data.</text>
</comment>
<keyword evidence="4" id="KW-1185">Reference proteome</keyword>
<dbReference type="Proteomes" id="UP001177140">
    <property type="component" value="Unassembled WGS sequence"/>
</dbReference>
<reference evidence="3" key="1">
    <citation type="submission" date="2022-03" db="EMBL/GenBank/DDBJ databases">
        <title>A functionally conserved STORR gene fusion in Papaver species that diverged 16.8 million years ago.</title>
        <authorList>
            <person name="Catania T."/>
        </authorList>
    </citation>
    <scope>NUCLEOTIDE SEQUENCE</scope>
    <source>
        <strain evidence="3">S-191538</strain>
    </source>
</reference>